<organism evidence="1 2">
    <name type="scientific">Runella slithyformis (strain ATCC 29530 / DSM 19594 / LMG 11500 / NCIMB 11436 / LSU 4)</name>
    <dbReference type="NCBI Taxonomy" id="761193"/>
    <lineage>
        <taxon>Bacteria</taxon>
        <taxon>Pseudomonadati</taxon>
        <taxon>Bacteroidota</taxon>
        <taxon>Cytophagia</taxon>
        <taxon>Cytophagales</taxon>
        <taxon>Spirosomataceae</taxon>
        <taxon>Runella</taxon>
    </lineage>
</organism>
<dbReference type="AlphaFoldDB" id="A0A7U3ZRE8"/>
<dbReference type="KEGG" id="rsi:Runsl_5699"/>
<gene>
    <name evidence="1" type="ordered locus">Runsl_5699</name>
</gene>
<keyword evidence="1" id="KW-0614">Plasmid</keyword>
<name>A0A7U3ZRE8_RUNSL</name>
<reference evidence="1 2" key="2">
    <citation type="journal article" date="2012" name="Stand. Genomic Sci.">
        <title>Complete genome sequence of the aquatic bacterium Runella slithyformis type strain (LSU 4(T)).</title>
        <authorList>
            <person name="Copeland A."/>
            <person name="Zhang X."/>
            <person name="Misra M."/>
            <person name="Lapidus A."/>
            <person name="Nolan M."/>
            <person name="Lucas S."/>
            <person name="Deshpande S."/>
            <person name="Cheng J.F."/>
            <person name="Tapia R."/>
            <person name="Goodwin L.A."/>
            <person name="Pitluck S."/>
            <person name="Liolios K."/>
            <person name="Pagani I."/>
            <person name="Ivanova N."/>
            <person name="Mikhailova N."/>
            <person name="Pati A."/>
            <person name="Chen A."/>
            <person name="Palaniappan K."/>
            <person name="Land M."/>
            <person name="Hauser L."/>
            <person name="Pan C."/>
            <person name="Jeffries C.D."/>
            <person name="Detter J.C."/>
            <person name="Brambilla E.M."/>
            <person name="Rohde M."/>
            <person name="Djao O.D."/>
            <person name="Goker M."/>
            <person name="Sikorski J."/>
            <person name="Tindall B.J."/>
            <person name="Woyke T."/>
            <person name="Bristow J."/>
            <person name="Eisen J.A."/>
            <person name="Markowitz V."/>
            <person name="Hugenholtz P."/>
            <person name="Kyrpides N.C."/>
            <person name="Klenk H.P."/>
            <person name="Mavromatis K."/>
        </authorList>
    </citation>
    <scope>NUCLEOTIDE SEQUENCE [LARGE SCALE GENOMIC DNA]</scope>
    <source>
        <strain evidence="2">ATCC 29530 / DSM 19594 / LMG 11500 / NCIMB 11436 / LSU 4</strain>
    </source>
</reference>
<accession>A0A7U3ZRE8</accession>
<sequence>MLKYCLVDGVVADIWVHALIDGDFLYLLGTVRVEFMAVAPLQAMVCQKMDG</sequence>
<proteinExistence type="predicted"/>
<dbReference type="Proteomes" id="UP000000493">
    <property type="component" value="Plasmid pRUNSL01"/>
</dbReference>
<protein>
    <submittedName>
        <fullName evidence="1">Uncharacterized protein</fullName>
    </submittedName>
</protein>
<evidence type="ECO:0000313" key="2">
    <source>
        <dbReference type="Proteomes" id="UP000000493"/>
    </source>
</evidence>
<reference evidence="2" key="1">
    <citation type="submission" date="2011-06" db="EMBL/GenBank/DDBJ databases">
        <title>The complete genome of plasmid 1 of Runella slithyformis DSM 19594.</title>
        <authorList>
            <consortium name="US DOE Joint Genome Institute (JGI-PGF)"/>
            <person name="Lucas S."/>
            <person name="Han J."/>
            <person name="Lapidus A."/>
            <person name="Bruce D."/>
            <person name="Goodwin L."/>
            <person name="Pitluck S."/>
            <person name="Peters L."/>
            <person name="Kyrpides N."/>
            <person name="Mavromatis K."/>
            <person name="Ivanova N."/>
            <person name="Ovchinnikova G."/>
            <person name="Zhang X."/>
            <person name="Misra M."/>
            <person name="Detter J.C."/>
            <person name="Tapia R."/>
            <person name="Han C."/>
            <person name="Land M."/>
            <person name="Hauser L."/>
            <person name="Markowitz V."/>
            <person name="Cheng J.-F."/>
            <person name="Hugenholtz P."/>
            <person name="Woyke T."/>
            <person name="Wu D."/>
            <person name="Tindall B."/>
            <person name="Faehrich R."/>
            <person name="Brambilla E."/>
            <person name="Klenk H.-P."/>
            <person name="Eisen J.A."/>
        </authorList>
    </citation>
    <scope>NUCLEOTIDE SEQUENCE [LARGE SCALE GENOMIC DNA]</scope>
    <source>
        <strain evidence="2">ATCC 29530 / DSM 19594 / LMG 11500 / NCIMB 11436 / LSU 4</strain>
        <plasmid evidence="2">pRUNSL01</plasmid>
    </source>
</reference>
<evidence type="ECO:0000313" key="1">
    <source>
        <dbReference type="EMBL" id="AEI51987.1"/>
    </source>
</evidence>
<geneLocation type="plasmid" evidence="1 2">
    <name>pRUNSL01</name>
</geneLocation>
<dbReference type="EMBL" id="CP002860">
    <property type="protein sequence ID" value="AEI51987.1"/>
    <property type="molecule type" value="Genomic_DNA"/>
</dbReference>
<keyword evidence="2" id="KW-1185">Reference proteome</keyword>